<accession>R7ZUI3</accession>
<gene>
    <name evidence="1" type="ORF">ADIS_1729</name>
</gene>
<dbReference type="AlphaFoldDB" id="R7ZUI3"/>
<sequence>MEFRHKNWIGSKNPSFSVLARPQIGILIAVPVKEAVGIILNFNYL</sequence>
<evidence type="ECO:0000313" key="2">
    <source>
        <dbReference type="Proteomes" id="UP000013909"/>
    </source>
</evidence>
<comment type="caution">
    <text evidence="1">The sequence shown here is derived from an EMBL/GenBank/DDBJ whole genome shotgun (WGS) entry which is preliminary data.</text>
</comment>
<proteinExistence type="predicted"/>
<dbReference type="STRING" id="1232681.ADIS_1729"/>
<protein>
    <submittedName>
        <fullName evidence="1">Uncharacterized protein</fullName>
    </submittedName>
</protein>
<reference evidence="1 2" key="1">
    <citation type="submission" date="2013-02" db="EMBL/GenBank/DDBJ databases">
        <title>A novel strain isolated from Lonar lake, Maharashtra, India.</title>
        <authorList>
            <person name="Singh A."/>
        </authorList>
    </citation>
    <scope>NUCLEOTIDE SEQUENCE [LARGE SCALE GENOMIC DNA]</scope>
    <source>
        <strain evidence="1 2">AK24</strain>
    </source>
</reference>
<keyword evidence="2" id="KW-1185">Reference proteome</keyword>
<organism evidence="1 2">
    <name type="scientific">Lunatimonas lonarensis</name>
    <dbReference type="NCBI Taxonomy" id="1232681"/>
    <lineage>
        <taxon>Bacteria</taxon>
        <taxon>Pseudomonadati</taxon>
        <taxon>Bacteroidota</taxon>
        <taxon>Cytophagia</taxon>
        <taxon>Cytophagales</taxon>
        <taxon>Cyclobacteriaceae</taxon>
    </lineage>
</organism>
<dbReference type="EMBL" id="AQHR01000049">
    <property type="protein sequence ID" value="EON77810.1"/>
    <property type="molecule type" value="Genomic_DNA"/>
</dbReference>
<name>R7ZUI3_9BACT</name>
<dbReference type="Proteomes" id="UP000013909">
    <property type="component" value="Unassembled WGS sequence"/>
</dbReference>
<evidence type="ECO:0000313" key="1">
    <source>
        <dbReference type="EMBL" id="EON77810.1"/>
    </source>
</evidence>